<sequence>MKRFKWSLFSLISLLLLLAACSNDESKQYFVKAENEKIEHIHGAGYWGEEGTPVIATHGGPFEYRGEVWYKTTRNNHDYMGFQTTKDGFYSSGHPEKGSDLKNPLGLVKSTDKGENLDKLAFYGEVDFHYLGASYETGTVYVYNEVQNPKIGTGFFYSKNKGKDWTQLELNGMLASSIRGFDVHPSKDNIIAIYGEEGMFLSENYGKDFSLIPTKGVVTSLTFKNDSIIHSMVEDNKVSLHETNLSNNQGTILAAPSLNNENIPIYLEVNPLTEDEMMMVTTKNDVYVSEGQEAKWNKILSNGEME</sequence>
<dbReference type="KEGG" id="pasa:BAOM_2216"/>
<dbReference type="RefSeq" id="WP_127760226.1">
    <property type="nucleotide sequence ID" value="NZ_CP026095.1"/>
</dbReference>
<dbReference type="NCBIfam" id="NF045728">
    <property type="entry name" value="glycosyl_F510_1955"/>
    <property type="match status" value="1"/>
</dbReference>
<feature type="chain" id="PRO_5038948104" description="Sialidase" evidence="1">
    <location>
        <begin position="23"/>
        <end position="306"/>
    </location>
</feature>
<proteinExistence type="predicted"/>
<dbReference type="SUPFAM" id="SSF110296">
    <property type="entry name" value="Oligoxyloglucan reducing end-specific cellobiohydrolase"/>
    <property type="match status" value="1"/>
</dbReference>
<evidence type="ECO:0008006" key="4">
    <source>
        <dbReference type="Google" id="ProtNLM"/>
    </source>
</evidence>
<dbReference type="AlphaFoldDB" id="A0A3T0KRF4"/>
<protein>
    <recommendedName>
        <fullName evidence="4">Sialidase</fullName>
    </recommendedName>
</protein>
<dbReference type="EMBL" id="CP026095">
    <property type="protein sequence ID" value="AZV42825.1"/>
    <property type="molecule type" value="Genomic_DNA"/>
</dbReference>
<dbReference type="Proteomes" id="UP000283095">
    <property type="component" value="Chromosome"/>
</dbReference>
<name>A0A3T0KRF4_9BACI</name>
<dbReference type="Gene3D" id="2.130.10.10">
    <property type="entry name" value="YVTN repeat-like/Quinoprotein amine dehydrogenase"/>
    <property type="match status" value="1"/>
</dbReference>
<dbReference type="OrthoDB" id="9764804at2"/>
<dbReference type="InterPro" id="IPR054817">
    <property type="entry name" value="Glycosyl_F510_1955-like"/>
</dbReference>
<evidence type="ECO:0000313" key="2">
    <source>
        <dbReference type="EMBL" id="AZV42825.1"/>
    </source>
</evidence>
<reference evidence="2 3" key="1">
    <citation type="submission" date="2018-01" db="EMBL/GenBank/DDBJ databases">
        <title>Bacillus asahii Genome sequencing and assembly.</title>
        <authorList>
            <person name="Jiang H."/>
            <person name="Feng Y."/>
            <person name="Zhao F."/>
            <person name="Lin X."/>
        </authorList>
    </citation>
    <scope>NUCLEOTIDE SEQUENCE [LARGE SCALE GENOMIC DNA]</scope>
    <source>
        <strain evidence="2 3">OM18</strain>
    </source>
</reference>
<keyword evidence="1" id="KW-0732">Signal</keyword>
<dbReference type="PROSITE" id="PS51257">
    <property type="entry name" value="PROKAR_LIPOPROTEIN"/>
    <property type="match status" value="1"/>
</dbReference>
<evidence type="ECO:0000256" key="1">
    <source>
        <dbReference type="SAM" id="SignalP"/>
    </source>
</evidence>
<dbReference type="InterPro" id="IPR015943">
    <property type="entry name" value="WD40/YVTN_repeat-like_dom_sf"/>
</dbReference>
<evidence type="ECO:0000313" key="3">
    <source>
        <dbReference type="Proteomes" id="UP000283095"/>
    </source>
</evidence>
<organism evidence="2 3">
    <name type="scientific">Peribacillus asahii</name>
    <dbReference type="NCBI Taxonomy" id="228899"/>
    <lineage>
        <taxon>Bacteria</taxon>
        <taxon>Bacillati</taxon>
        <taxon>Bacillota</taxon>
        <taxon>Bacilli</taxon>
        <taxon>Bacillales</taxon>
        <taxon>Bacillaceae</taxon>
        <taxon>Peribacillus</taxon>
    </lineage>
</organism>
<gene>
    <name evidence="2" type="ORF">BAOM_2216</name>
</gene>
<feature type="signal peptide" evidence="1">
    <location>
        <begin position="1"/>
        <end position="22"/>
    </location>
</feature>
<accession>A0A3T0KRF4</accession>